<dbReference type="Proteomes" id="UP000255061">
    <property type="component" value="Unassembled WGS sequence"/>
</dbReference>
<evidence type="ECO:0000313" key="4">
    <source>
        <dbReference type="Proteomes" id="UP000255061"/>
    </source>
</evidence>
<sequence>MARSKKADIESLRQALVIIGVLIFLPFMSFSFFHYKKLKKMYLSNSNAQRVFDSGLLMKCIVYSAGMIASTLILTFYVTTRVPPDFINYALAVNGIILVLGIYPIYKMAQRVAVRYLGVIFNIDTKIMVIPVDLANASASENLRLQFLRRMGECEEIPVKEITNITREKGVNFYIHGAFGSRQINFTNKQKRDECLMALQAITKISRGGDLGY</sequence>
<dbReference type="EMBL" id="UGYV01000004">
    <property type="protein sequence ID" value="SUJ10742.1"/>
    <property type="molecule type" value="Genomic_DNA"/>
</dbReference>
<evidence type="ECO:0000256" key="1">
    <source>
        <dbReference type="SAM" id="Phobius"/>
    </source>
</evidence>
<gene>
    <name evidence="2" type="ORF">NCTC10736_03960</name>
    <name evidence="3" type="ORF">NCTC10736_04148</name>
</gene>
<evidence type="ECO:0000313" key="3">
    <source>
        <dbReference type="EMBL" id="SUJ10742.1"/>
    </source>
</evidence>
<keyword evidence="1" id="KW-1133">Transmembrane helix</keyword>
<feature type="transmembrane region" description="Helical" evidence="1">
    <location>
        <begin position="56"/>
        <end position="80"/>
    </location>
</feature>
<reference evidence="3 4" key="1">
    <citation type="submission" date="2018-06" db="EMBL/GenBank/DDBJ databases">
        <authorList>
            <consortium name="Pathogen Informatics"/>
            <person name="Doyle S."/>
        </authorList>
    </citation>
    <scope>NUCLEOTIDE SEQUENCE [LARGE SCALE GENOMIC DNA]</scope>
    <source>
        <strain evidence="3 4">NCTC10736</strain>
    </source>
</reference>
<keyword evidence="1" id="KW-0472">Membrane</keyword>
<dbReference type="AlphaFoldDB" id="A0A380C2Y9"/>
<dbReference type="RefSeq" id="WP_115407280.1">
    <property type="nucleotide sequence ID" value="NZ_UGYV01000004.1"/>
</dbReference>
<accession>A0A380C2Y9</accession>
<dbReference type="EMBL" id="UGYV01000004">
    <property type="protein sequence ID" value="SUJ08760.1"/>
    <property type="molecule type" value="Genomic_DNA"/>
</dbReference>
<protein>
    <submittedName>
        <fullName evidence="3">Uncharacterized protein</fullName>
    </submittedName>
</protein>
<organism evidence="3 4">
    <name type="scientific">Shewanella morhuae</name>
    <dbReference type="NCBI Taxonomy" id="365591"/>
    <lineage>
        <taxon>Bacteria</taxon>
        <taxon>Pseudomonadati</taxon>
        <taxon>Pseudomonadota</taxon>
        <taxon>Gammaproteobacteria</taxon>
        <taxon>Alteromonadales</taxon>
        <taxon>Shewanellaceae</taxon>
        <taxon>Shewanella</taxon>
    </lineage>
</organism>
<name>A0A380C2Y9_9GAMM</name>
<keyword evidence="1" id="KW-0812">Transmembrane</keyword>
<feature type="transmembrane region" description="Helical" evidence="1">
    <location>
        <begin position="15"/>
        <end position="35"/>
    </location>
</feature>
<feature type="transmembrane region" description="Helical" evidence="1">
    <location>
        <begin position="86"/>
        <end position="106"/>
    </location>
</feature>
<evidence type="ECO:0000313" key="2">
    <source>
        <dbReference type="EMBL" id="SUJ08760.1"/>
    </source>
</evidence>
<proteinExistence type="predicted"/>